<dbReference type="OrthoDB" id="73875at2759"/>
<reference evidence="12 13" key="1">
    <citation type="journal article" date="2015" name="Fungal Genet. Biol.">
        <title>Evolution of novel wood decay mechanisms in Agaricales revealed by the genome sequences of Fistulina hepatica and Cylindrobasidium torrendii.</title>
        <authorList>
            <person name="Floudas D."/>
            <person name="Held B.W."/>
            <person name="Riley R."/>
            <person name="Nagy L.G."/>
            <person name="Koehler G."/>
            <person name="Ransdell A.S."/>
            <person name="Younus H."/>
            <person name="Chow J."/>
            <person name="Chiniquy J."/>
            <person name="Lipzen A."/>
            <person name="Tritt A."/>
            <person name="Sun H."/>
            <person name="Haridas S."/>
            <person name="LaButti K."/>
            <person name="Ohm R.A."/>
            <person name="Kues U."/>
            <person name="Blanchette R.A."/>
            <person name="Grigoriev I.V."/>
            <person name="Minto R.E."/>
            <person name="Hibbett D.S."/>
        </authorList>
    </citation>
    <scope>NUCLEOTIDE SEQUENCE [LARGE SCALE GENOMIC DNA]</scope>
    <source>
        <strain evidence="12 13">ATCC 64428</strain>
    </source>
</reference>
<dbReference type="PANTHER" id="PTHR11177:SF317">
    <property type="entry name" value="CHITINASE 12-RELATED"/>
    <property type="match status" value="1"/>
</dbReference>
<evidence type="ECO:0000256" key="9">
    <source>
        <dbReference type="SAM" id="MobiDB-lite"/>
    </source>
</evidence>
<evidence type="ECO:0000256" key="1">
    <source>
        <dbReference type="ARBA" id="ARBA00000822"/>
    </source>
</evidence>
<dbReference type="EMBL" id="KN882092">
    <property type="protein sequence ID" value="KIY44386.1"/>
    <property type="molecule type" value="Genomic_DNA"/>
</dbReference>
<organism evidence="12 13">
    <name type="scientific">Fistulina hepatica ATCC 64428</name>
    <dbReference type="NCBI Taxonomy" id="1128425"/>
    <lineage>
        <taxon>Eukaryota</taxon>
        <taxon>Fungi</taxon>
        <taxon>Dikarya</taxon>
        <taxon>Basidiomycota</taxon>
        <taxon>Agaricomycotina</taxon>
        <taxon>Agaricomycetes</taxon>
        <taxon>Agaricomycetidae</taxon>
        <taxon>Agaricales</taxon>
        <taxon>Fistulinaceae</taxon>
        <taxon>Fistulina</taxon>
    </lineage>
</organism>
<evidence type="ECO:0000256" key="2">
    <source>
        <dbReference type="ARBA" id="ARBA00022801"/>
    </source>
</evidence>
<protein>
    <submittedName>
        <fullName evidence="12">Glycoside hydrolase</fullName>
    </submittedName>
</protein>
<dbReference type="SMART" id="SM00636">
    <property type="entry name" value="Glyco_18"/>
    <property type="match status" value="1"/>
</dbReference>
<feature type="transmembrane region" description="Helical" evidence="10">
    <location>
        <begin position="12"/>
        <end position="30"/>
    </location>
</feature>
<dbReference type="InterPro" id="IPR001223">
    <property type="entry name" value="Glyco_hydro18_cat"/>
</dbReference>
<keyword evidence="6" id="KW-0624">Polysaccharide degradation</keyword>
<dbReference type="GO" id="GO:0008061">
    <property type="term" value="F:chitin binding"/>
    <property type="evidence" value="ECO:0007669"/>
    <property type="project" value="InterPro"/>
</dbReference>
<name>A0A0D7A3B3_9AGAR</name>
<keyword evidence="10" id="KW-1133">Transmembrane helix</keyword>
<evidence type="ECO:0000313" key="13">
    <source>
        <dbReference type="Proteomes" id="UP000054144"/>
    </source>
</evidence>
<accession>A0A0D7A3B3</accession>
<keyword evidence="2 7" id="KW-0378">Hydrolase</keyword>
<dbReference type="PROSITE" id="PS51910">
    <property type="entry name" value="GH18_2"/>
    <property type="match status" value="1"/>
</dbReference>
<dbReference type="Proteomes" id="UP000054144">
    <property type="component" value="Unassembled WGS sequence"/>
</dbReference>
<evidence type="ECO:0000256" key="8">
    <source>
        <dbReference type="RuleBase" id="RU004453"/>
    </source>
</evidence>
<dbReference type="AlphaFoldDB" id="A0A0D7A3B3"/>
<comment type="similarity">
    <text evidence="8">Belongs to the glycosyl hydrolase 18 family.</text>
</comment>
<keyword evidence="5 7" id="KW-0326">Glycosidase</keyword>
<dbReference type="SUPFAM" id="SSF54556">
    <property type="entry name" value="Chitinase insertion domain"/>
    <property type="match status" value="1"/>
</dbReference>
<dbReference type="InterPro" id="IPR001579">
    <property type="entry name" value="Glyco_hydro_18_chit_AS"/>
</dbReference>
<dbReference type="SUPFAM" id="SSF51445">
    <property type="entry name" value="(Trans)glycosidases"/>
    <property type="match status" value="1"/>
</dbReference>
<dbReference type="InterPro" id="IPR017853">
    <property type="entry name" value="GH"/>
</dbReference>
<feature type="domain" description="GH18" evidence="11">
    <location>
        <begin position="67"/>
        <end position="456"/>
    </location>
</feature>
<dbReference type="PANTHER" id="PTHR11177">
    <property type="entry name" value="CHITINASE"/>
    <property type="match status" value="1"/>
</dbReference>
<keyword evidence="13" id="KW-1185">Reference proteome</keyword>
<keyword evidence="10" id="KW-0472">Membrane</keyword>
<dbReference type="PROSITE" id="PS01095">
    <property type="entry name" value="GH18_1"/>
    <property type="match status" value="1"/>
</dbReference>
<proteinExistence type="inferred from homology"/>
<evidence type="ECO:0000256" key="6">
    <source>
        <dbReference type="ARBA" id="ARBA00023326"/>
    </source>
</evidence>
<dbReference type="Gene3D" id="3.20.20.80">
    <property type="entry name" value="Glycosidases"/>
    <property type="match status" value="2"/>
</dbReference>
<dbReference type="GO" id="GO:0005576">
    <property type="term" value="C:extracellular region"/>
    <property type="evidence" value="ECO:0007669"/>
    <property type="project" value="TreeGrafter"/>
</dbReference>
<evidence type="ECO:0000256" key="7">
    <source>
        <dbReference type="RuleBase" id="RU000489"/>
    </source>
</evidence>
<dbReference type="GO" id="GO:0006032">
    <property type="term" value="P:chitin catabolic process"/>
    <property type="evidence" value="ECO:0007669"/>
    <property type="project" value="UniProtKB-KW"/>
</dbReference>
<evidence type="ECO:0000256" key="4">
    <source>
        <dbReference type="ARBA" id="ARBA00023277"/>
    </source>
</evidence>
<evidence type="ECO:0000313" key="12">
    <source>
        <dbReference type="EMBL" id="KIY44386.1"/>
    </source>
</evidence>
<evidence type="ECO:0000256" key="5">
    <source>
        <dbReference type="ARBA" id="ARBA00023295"/>
    </source>
</evidence>
<evidence type="ECO:0000256" key="10">
    <source>
        <dbReference type="SAM" id="Phobius"/>
    </source>
</evidence>
<keyword evidence="10" id="KW-0812">Transmembrane</keyword>
<dbReference type="Pfam" id="PF00704">
    <property type="entry name" value="Glyco_hydro_18"/>
    <property type="match status" value="1"/>
</dbReference>
<dbReference type="InterPro" id="IPR050314">
    <property type="entry name" value="Glycosyl_Hydrlase_18"/>
</dbReference>
<evidence type="ECO:0000259" key="11">
    <source>
        <dbReference type="PROSITE" id="PS51910"/>
    </source>
</evidence>
<comment type="catalytic activity">
    <reaction evidence="1">
        <text>Random endo-hydrolysis of N-acetyl-beta-D-glucosaminide (1-&gt;4)-beta-linkages in chitin and chitodextrins.</text>
        <dbReference type="EC" id="3.2.1.14"/>
    </reaction>
</comment>
<gene>
    <name evidence="12" type="ORF">FISHEDRAFT_51450</name>
</gene>
<feature type="region of interest" description="Disordered" evidence="9">
    <location>
        <begin position="39"/>
        <end position="62"/>
    </location>
</feature>
<dbReference type="InterPro" id="IPR029070">
    <property type="entry name" value="Chitinase_insertion_sf"/>
</dbReference>
<dbReference type="InterPro" id="IPR011583">
    <property type="entry name" value="Chitinase_II/V-like_cat"/>
</dbReference>
<sequence>MNCRDDRCWSRAIFVVLCVLYYILPCGASSSKYCTLQLSDGSSSSTTGSGKTGGGDGGNTSSCPSTELATAWYPAWYADTFPPSNISWSKYDQVTFAFATTTSNISSLSMDDTSQSVLPTFVSLAKLHDVKALLSIGGWTGSGYFSWAVGSAENRTTFKNTVLDLVNEYVLDGIDFDWEYPGRQGEGCNVVSSDDSANFLTFLQELREDDTGADLILTAAVSLTPFVGSDGEAMSDVSAFADVLDHIAIMNYDVWGSWSPVVGPNAPLNDSCAPSDYQAGSAVSAVQAWTNTGFPSSQITLGVASYGHSYYVTNSNALDSNGTIKLWATFNASEQPKGDSEDLVISSGSTIAIAMEQYGSSYTGLFNFWGLVQGGFLNVEGKAAEGIYYRYDSCSKTPFVYNATTYVMVSFDDATSFAAKGNWIKEVGLLGFAMWDTHGDYHNILLDSIKSAMGSASCDVAKRDSMERRWRQHARAALLPYLDVWQRWSPKFGWTVGSNL</sequence>
<evidence type="ECO:0000256" key="3">
    <source>
        <dbReference type="ARBA" id="ARBA00023024"/>
    </source>
</evidence>
<keyword evidence="4" id="KW-0119">Carbohydrate metabolism</keyword>
<dbReference type="GO" id="GO:0008843">
    <property type="term" value="F:endochitinase activity"/>
    <property type="evidence" value="ECO:0007669"/>
    <property type="project" value="UniProtKB-EC"/>
</dbReference>
<feature type="compositionally biased region" description="Low complexity" evidence="9">
    <location>
        <begin position="39"/>
        <end position="49"/>
    </location>
</feature>
<keyword evidence="3" id="KW-0146">Chitin degradation</keyword>
<dbReference type="GO" id="GO:0000272">
    <property type="term" value="P:polysaccharide catabolic process"/>
    <property type="evidence" value="ECO:0007669"/>
    <property type="project" value="UniProtKB-KW"/>
</dbReference>